<keyword evidence="4" id="KW-0238">DNA-binding</keyword>
<dbReference type="Proteomes" id="UP000637267">
    <property type="component" value="Unassembled WGS sequence"/>
</dbReference>
<evidence type="ECO:0000256" key="1">
    <source>
        <dbReference type="ARBA" id="ARBA00022741"/>
    </source>
</evidence>
<dbReference type="SUPFAM" id="SSF52540">
    <property type="entry name" value="P-loop containing nucleoside triphosphate hydrolases"/>
    <property type="match status" value="1"/>
</dbReference>
<evidence type="ECO:0000256" key="4">
    <source>
        <dbReference type="ARBA" id="ARBA00023125"/>
    </source>
</evidence>
<sequence>MTTGPFAHPTAPIDLTTLLADYDAVRQWAIQSMFDTMEDFCEGTVIVDHEARIVWINARYAARFGFAEPAGAIGRPVEEVIAHSQMRDVVRTGKPQLLDIMPAAGHESLVVTRLPLKDKSGQVVGAIGFALFDQLQSLSPIVAKFSQLKKELASAQESLAQARKPKYSFDSFIGTGEAATEVKRRARRAAQMDSPVLLLGETGTGKEVLAHAIHAASARAGKPLVSLNMAAIPETLLEAELFGAAPGAYSGLDRKGRIGKFELADGGTLFLDEMGELPLALQSKLLRVLQDKEFEPLGANKVIRADVRIIAATSAPLLQRVESGAFRADLFYRLNVLTIGTPPLRDRAEDLPALCQAVLDELALTCGVRHISAAAVEYLRHYHWPGNVRELRNVLERAIMLSDRAELQVDDLAALIDVGHGRAALGEPDQDYQSAMLAFEKRLLEEALQAAGGRAALAAQRLGIGRATLYKKMTALGIKPAR</sequence>
<dbReference type="InterPro" id="IPR025944">
    <property type="entry name" value="Sigma_54_int_dom_CS"/>
</dbReference>
<dbReference type="InterPro" id="IPR025943">
    <property type="entry name" value="Sigma_54_int_dom_ATP-bd_2"/>
</dbReference>
<dbReference type="InterPro" id="IPR003593">
    <property type="entry name" value="AAA+_ATPase"/>
</dbReference>
<dbReference type="InterPro" id="IPR058031">
    <property type="entry name" value="AAA_lid_NorR"/>
</dbReference>
<dbReference type="Gene3D" id="3.40.50.300">
    <property type="entry name" value="P-loop containing nucleotide triphosphate hydrolases"/>
    <property type="match status" value="1"/>
</dbReference>
<dbReference type="Gene3D" id="1.10.8.60">
    <property type="match status" value="1"/>
</dbReference>
<protein>
    <submittedName>
        <fullName evidence="7">Sigma-54-dependent Fis family transcriptional regulator</fullName>
    </submittedName>
</protein>
<dbReference type="PANTHER" id="PTHR32071">
    <property type="entry name" value="TRANSCRIPTIONAL REGULATORY PROTEIN"/>
    <property type="match status" value="1"/>
</dbReference>
<evidence type="ECO:0000256" key="2">
    <source>
        <dbReference type="ARBA" id="ARBA00022840"/>
    </source>
</evidence>
<keyword evidence="8" id="KW-1185">Reference proteome</keyword>
<dbReference type="Pfam" id="PF25601">
    <property type="entry name" value="AAA_lid_14"/>
    <property type="match status" value="1"/>
</dbReference>
<gene>
    <name evidence="7" type="ORF">GCM10010970_27700</name>
</gene>
<dbReference type="Pfam" id="PF08448">
    <property type="entry name" value="PAS_4"/>
    <property type="match status" value="1"/>
</dbReference>
<evidence type="ECO:0000313" key="7">
    <source>
        <dbReference type="EMBL" id="GGP22770.1"/>
    </source>
</evidence>
<keyword evidence="5" id="KW-0804">Transcription</keyword>
<keyword evidence="3" id="KW-0805">Transcription regulation</keyword>
<accession>A0ABQ2PCB1</accession>
<reference evidence="8" key="1">
    <citation type="journal article" date="2019" name="Int. J. Syst. Evol. Microbiol.">
        <title>The Global Catalogue of Microorganisms (GCM) 10K type strain sequencing project: providing services to taxonomists for standard genome sequencing and annotation.</title>
        <authorList>
            <consortium name="The Broad Institute Genomics Platform"/>
            <consortium name="The Broad Institute Genome Sequencing Center for Infectious Disease"/>
            <person name="Wu L."/>
            <person name="Ma J."/>
        </authorList>
    </citation>
    <scope>NUCLEOTIDE SEQUENCE [LARGE SCALE GENOMIC DNA]</scope>
    <source>
        <strain evidence="8">CGMCC 1.8859</strain>
    </source>
</reference>
<dbReference type="SUPFAM" id="SSF46689">
    <property type="entry name" value="Homeodomain-like"/>
    <property type="match status" value="1"/>
</dbReference>
<comment type="caution">
    <text evidence="7">The sequence shown here is derived from an EMBL/GenBank/DDBJ whole genome shotgun (WGS) entry which is preliminary data.</text>
</comment>
<name>A0ABQ2PCB1_9NEIS</name>
<dbReference type="RefSeq" id="WP_188704944.1">
    <property type="nucleotide sequence ID" value="NZ_BMLX01000003.1"/>
</dbReference>
<dbReference type="PROSITE" id="PS50045">
    <property type="entry name" value="SIGMA54_INTERACT_4"/>
    <property type="match status" value="1"/>
</dbReference>
<evidence type="ECO:0000256" key="3">
    <source>
        <dbReference type="ARBA" id="ARBA00023015"/>
    </source>
</evidence>
<dbReference type="PANTHER" id="PTHR32071:SF99">
    <property type="entry name" value="TRANSCRIPTIONAL REGULATORY PROTEIN"/>
    <property type="match status" value="1"/>
</dbReference>
<keyword evidence="2" id="KW-0067">ATP-binding</keyword>
<dbReference type="EMBL" id="BMLX01000003">
    <property type="protein sequence ID" value="GGP22770.1"/>
    <property type="molecule type" value="Genomic_DNA"/>
</dbReference>
<proteinExistence type="predicted"/>
<evidence type="ECO:0000256" key="5">
    <source>
        <dbReference type="ARBA" id="ARBA00023163"/>
    </source>
</evidence>
<dbReference type="InterPro" id="IPR013656">
    <property type="entry name" value="PAS_4"/>
</dbReference>
<dbReference type="InterPro" id="IPR002197">
    <property type="entry name" value="HTH_Fis"/>
</dbReference>
<dbReference type="SUPFAM" id="SSF55785">
    <property type="entry name" value="PYP-like sensor domain (PAS domain)"/>
    <property type="match status" value="1"/>
</dbReference>
<evidence type="ECO:0000313" key="8">
    <source>
        <dbReference type="Proteomes" id="UP000637267"/>
    </source>
</evidence>
<dbReference type="InterPro" id="IPR002078">
    <property type="entry name" value="Sigma_54_int"/>
</dbReference>
<feature type="domain" description="Sigma-54 factor interaction" evidence="6">
    <location>
        <begin position="172"/>
        <end position="400"/>
    </location>
</feature>
<dbReference type="Pfam" id="PF02954">
    <property type="entry name" value="HTH_8"/>
    <property type="match status" value="1"/>
</dbReference>
<dbReference type="PRINTS" id="PR01590">
    <property type="entry name" value="HTHFIS"/>
</dbReference>
<dbReference type="SMART" id="SM00382">
    <property type="entry name" value="AAA"/>
    <property type="match status" value="1"/>
</dbReference>
<dbReference type="PROSITE" id="PS00676">
    <property type="entry name" value="SIGMA54_INTERACT_2"/>
    <property type="match status" value="1"/>
</dbReference>
<dbReference type="InterPro" id="IPR035965">
    <property type="entry name" value="PAS-like_dom_sf"/>
</dbReference>
<organism evidence="7 8">
    <name type="scientific">Silvimonas iriomotensis</name>
    <dbReference type="NCBI Taxonomy" id="449662"/>
    <lineage>
        <taxon>Bacteria</taxon>
        <taxon>Pseudomonadati</taxon>
        <taxon>Pseudomonadota</taxon>
        <taxon>Betaproteobacteria</taxon>
        <taxon>Neisseriales</taxon>
        <taxon>Chitinibacteraceae</taxon>
        <taxon>Silvimonas</taxon>
    </lineage>
</organism>
<dbReference type="InterPro" id="IPR025662">
    <property type="entry name" value="Sigma_54_int_dom_ATP-bd_1"/>
</dbReference>
<dbReference type="Pfam" id="PF00158">
    <property type="entry name" value="Sigma54_activat"/>
    <property type="match status" value="1"/>
</dbReference>
<evidence type="ECO:0000259" key="6">
    <source>
        <dbReference type="PROSITE" id="PS50045"/>
    </source>
</evidence>
<keyword evidence="1" id="KW-0547">Nucleotide-binding</keyword>
<dbReference type="InterPro" id="IPR009057">
    <property type="entry name" value="Homeodomain-like_sf"/>
</dbReference>
<dbReference type="Gene3D" id="3.30.450.20">
    <property type="entry name" value="PAS domain"/>
    <property type="match status" value="1"/>
</dbReference>
<dbReference type="PROSITE" id="PS00675">
    <property type="entry name" value="SIGMA54_INTERACT_1"/>
    <property type="match status" value="1"/>
</dbReference>
<dbReference type="CDD" id="cd00009">
    <property type="entry name" value="AAA"/>
    <property type="match status" value="1"/>
</dbReference>
<dbReference type="Gene3D" id="1.10.10.60">
    <property type="entry name" value="Homeodomain-like"/>
    <property type="match status" value="1"/>
</dbReference>
<dbReference type="InterPro" id="IPR027417">
    <property type="entry name" value="P-loop_NTPase"/>
</dbReference>
<dbReference type="PROSITE" id="PS00688">
    <property type="entry name" value="SIGMA54_INTERACT_3"/>
    <property type="match status" value="1"/>
</dbReference>